<comment type="function">
    <text evidence="10">Cell wall formation. Catalyzes the transfer of a GlcNAc subunit on undecaprenyl-pyrophosphoryl-MurNAc-pentapeptide (lipid intermediate I) to form undecaprenyl-pyrophosphoryl-MurNAc-(pentapeptide)GlcNAc (lipid intermediate II).</text>
</comment>
<gene>
    <name evidence="10 14" type="primary">murG</name>
    <name evidence="14" type="ORF">lam_476</name>
</gene>
<evidence type="ECO:0000256" key="6">
    <source>
        <dbReference type="ARBA" id="ARBA00022984"/>
    </source>
</evidence>
<dbReference type="HAMAP" id="MF_00033">
    <property type="entry name" value="MurG"/>
    <property type="match status" value="1"/>
</dbReference>
<feature type="transmembrane region" description="Helical" evidence="11">
    <location>
        <begin position="97"/>
        <end position="116"/>
    </location>
</feature>
<dbReference type="GO" id="GO:0050511">
    <property type="term" value="F:undecaprenyldiphospho-muramoylpentapeptide beta-N-acetylglucosaminyltransferase activity"/>
    <property type="evidence" value="ECO:0007669"/>
    <property type="project" value="UniProtKB-UniRule"/>
</dbReference>
<comment type="catalytic activity">
    <reaction evidence="10">
        <text>di-trans,octa-cis-undecaprenyl diphospho-N-acetyl-alpha-D-muramoyl-L-alanyl-D-glutamyl-meso-2,6-diaminopimeloyl-D-alanyl-D-alanine + UDP-N-acetyl-alpha-D-glucosamine = di-trans,octa-cis-undecaprenyl diphospho-[N-acetyl-alpha-D-glucosaminyl-(1-&gt;4)]-N-acetyl-alpha-D-muramoyl-L-alanyl-D-glutamyl-meso-2,6-diaminopimeloyl-D-alanyl-D-alanine + UDP + H(+)</text>
        <dbReference type="Rhea" id="RHEA:31227"/>
        <dbReference type="ChEBI" id="CHEBI:15378"/>
        <dbReference type="ChEBI" id="CHEBI:57705"/>
        <dbReference type="ChEBI" id="CHEBI:58223"/>
        <dbReference type="ChEBI" id="CHEBI:61387"/>
        <dbReference type="ChEBI" id="CHEBI:61388"/>
        <dbReference type="EC" id="2.4.1.227"/>
    </reaction>
</comment>
<dbReference type="GO" id="GO:0009252">
    <property type="term" value="P:peptidoglycan biosynthetic process"/>
    <property type="evidence" value="ECO:0007669"/>
    <property type="project" value="UniProtKB-UniRule"/>
</dbReference>
<evidence type="ECO:0000256" key="8">
    <source>
        <dbReference type="ARBA" id="ARBA00023306"/>
    </source>
</evidence>
<evidence type="ECO:0000256" key="2">
    <source>
        <dbReference type="ARBA" id="ARBA00022618"/>
    </source>
</evidence>
<dbReference type="RefSeq" id="WP_007557361.1">
    <property type="nucleotide sequence ID" value="NC_022793.1"/>
</dbReference>
<dbReference type="GO" id="GO:0005886">
    <property type="term" value="C:plasma membrane"/>
    <property type="evidence" value="ECO:0007669"/>
    <property type="project" value="UniProtKB-SubCell"/>
</dbReference>
<evidence type="ECO:0000313" key="14">
    <source>
        <dbReference type="EMBL" id="AHA27836.1"/>
    </source>
</evidence>
<accession>U6B7J6</accession>
<keyword evidence="2 10" id="KW-0132">Cell division</keyword>
<feature type="binding site" evidence="10">
    <location>
        <position position="195"/>
    </location>
    <ligand>
        <name>UDP-N-acetyl-alpha-D-glucosamine</name>
        <dbReference type="ChEBI" id="CHEBI:57705"/>
    </ligand>
</feature>
<proteinExistence type="inferred from homology"/>
<sequence>MLIKNDVVLLVAGGTGGHVLPAVSLSHELQKKGYNICLATDERAKNLAQKQFAGTIYVISAAQINFSSLFVLFRSIISLLKGLKESFVLIRKIKPKVIVGFGGYPTLSPMLAAIILRIPTVIHEQNVIMGRANRILSLGVKVVAGGLFCPKNGFLYDKVVVTGNPIRSSIIKRSNLPYKASTKLEPFHLFIFGGSQGAAILSDVVPKSIALLTLKQRQRLIITQQVRENEQNKVQKQYDLLGLKVKIAPFFYDIDEHIVNANLLICRSGALTVSEIAVIGRPSILIPYPNSGSNDQLLNAIFLQNGGGAEVITQDCLSPEILAKSISYCIDNPDYLVNMANSALSKGRPDAVLSLVNLIEKIAGNN</sequence>
<evidence type="ECO:0000256" key="5">
    <source>
        <dbReference type="ARBA" id="ARBA00022960"/>
    </source>
</evidence>
<evidence type="ECO:0000313" key="15">
    <source>
        <dbReference type="Proteomes" id="UP000017862"/>
    </source>
</evidence>
<comment type="similarity">
    <text evidence="10">Belongs to the glycosyltransferase 28 family. MurG subfamily.</text>
</comment>
<feature type="domain" description="Glycosyltransferase family 28 N-terminal" evidence="12">
    <location>
        <begin position="8"/>
        <end position="138"/>
    </location>
</feature>
<dbReference type="SUPFAM" id="SSF53756">
    <property type="entry name" value="UDP-Glycosyltransferase/glycogen phosphorylase"/>
    <property type="match status" value="1"/>
</dbReference>
<dbReference type="GO" id="GO:0051991">
    <property type="term" value="F:UDP-N-acetyl-D-glucosamine:N-acetylmuramoyl-L-alanyl-D-glutamyl-meso-2,6-diaminopimelyl-D-alanyl-D-alanine-diphosphoundecaprenol 4-beta-N-acetylglucosaminlytransferase activity"/>
    <property type="evidence" value="ECO:0007669"/>
    <property type="project" value="RHEA"/>
</dbReference>
<feature type="transmembrane region" description="Helical" evidence="11">
    <location>
        <begin position="56"/>
        <end position="77"/>
    </location>
</feature>
<keyword evidence="4 10" id="KW-0808">Transferase</keyword>
<evidence type="ECO:0000256" key="10">
    <source>
        <dbReference type="HAMAP-Rule" id="MF_00033"/>
    </source>
</evidence>
<dbReference type="PANTHER" id="PTHR21015">
    <property type="entry name" value="UDP-N-ACETYLGLUCOSAMINE--N-ACETYLMURAMYL-(PENTAPEPTIDE) PYROPHOSPHORYL-UNDECAPRENOL N-ACETYLGLUCOSAMINE TRANSFERASE 1"/>
    <property type="match status" value="1"/>
</dbReference>
<dbReference type="InterPro" id="IPR006009">
    <property type="entry name" value="GlcNAc_MurG"/>
</dbReference>
<dbReference type="AlphaFoldDB" id="U6B7J6"/>
<evidence type="ECO:0000256" key="3">
    <source>
        <dbReference type="ARBA" id="ARBA00022676"/>
    </source>
</evidence>
<reference evidence="14 15" key="1">
    <citation type="journal article" date="2014" name="Mol. Plant Microbe Interact.">
        <title>The complete genome sequence of Candidatus Liberibacter americanus, associated with citrus Huanglongbing.</title>
        <authorList>
            <person name="Wulff N.A."/>
            <person name="Zhang S."/>
            <person name="Setubal J.C."/>
            <person name="Almeida N.F."/>
            <person name="Martins E.C."/>
            <person name="Harakava R."/>
            <person name="Kumar D."/>
            <person name="Rangel L.T."/>
            <person name="Foissac X."/>
            <person name="Bove J."/>
            <person name="Gabriel D.W."/>
        </authorList>
    </citation>
    <scope>NUCLEOTIDE SEQUENCE [LARGE SCALE GENOMIC DNA]</scope>
    <source>
        <strain evidence="14 15">Sao Paulo</strain>
    </source>
</reference>
<keyword evidence="5 10" id="KW-0133">Cell shape</keyword>
<evidence type="ECO:0000256" key="4">
    <source>
        <dbReference type="ARBA" id="ARBA00022679"/>
    </source>
</evidence>
<dbReference type="PATRIC" id="fig|1261131.3.peg.455"/>
<organism evidence="14 15">
    <name type="scientific">Candidatus Liberibacter americanus str. Sao Paulo</name>
    <dbReference type="NCBI Taxonomy" id="1261131"/>
    <lineage>
        <taxon>Bacteria</taxon>
        <taxon>Pseudomonadati</taxon>
        <taxon>Pseudomonadota</taxon>
        <taxon>Alphaproteobacteria</taxon>
        <taxon>Hyphomicrobiales</taxon>
        <taxon>Rhizobiaceae</taxon>
        <taxon>Liberibacter</taxon>
    </lineage>
</organism>
<evidence type="ECO:0000256" key="11">
    <source>
        <dbReference type="SAM" id="Phobius"/>
    </source>
</evidence>
<dbReference type="Pfam" id="PF03033">
    <property type="entry name" value="Glyco_transf_28"/>
    <property type="match status" value="1"/>
</dbReference>
<dbReference type="InterPro" id="IPR004276">
    <property type="entry name" value="GlycoTrans_28_N"/>
</dbReference>
<keyword evidence="6 10" id="KW-0573">Peptidoglycan synthesis</keyword>
<feature type="binding site" evidence="10">
    <location>
        <position position="296"/>
    </location>
    <ligand>
        <name>UDP-N-acetyl-alpha-D-glucosamine</name>
        <dbReference type="ChEBI" id="CHEBI:57705"/>
    </ligand>
</feature>
<dbReference type="GO" id="GO:0005975">
    <property type="term" value="P:carbohydrate metabolic process"/>
    <property type="evidence" value="ECO:0007669"/>
    <property type="project" value="InterPro"/>
</dbReference>
<evidence type="ECO:0000256" key="7">
    <source>
        <dbReference type="ARBA" id="ARBA00023136"/>
    </source>
</evidence>
<dbReference type="KEGG" id="lar:lam_476"/>
<evidence type="ECO:0000256" key="1">
    <source>
        <dbReference type="ARBA" id="ARBA00022475"/>
    </source>
</evidence>
<keyword evidence="15" id="KW-1185">Reference proteome</keyword>
<dbReference type="Pfam" id="PF04101">
    <property type="entry name" value="Glyco_tran_28_C"/>
    <property type="match status" value="1"/>
</dbReference>
<evidence type="ECO:0000256" key="9">
    <source>
        <dbReference type="ARBA" id="ARBA00023316"/>
    </source>
</evidence>
<dbReference type="eggNOG" id="COG0707">
    <property type="taxonomic scope" value="Bacteria"/>
</dbReference>
<dbReference type="GO" id="GO:0008360">
    <property type="term" value="P:regulation of cell shape"/>
    <property type="evidence" value="ECO:0007669"/>
    <property type="project" value="UniProtKB-KW"/>
</dbReference>
<comment type="caution">
    <text evidence="10">Lacks conserved residue(s) required for the propagation of feature annotation.</text>
</comment>
<feature type="binding site" evidence="10">
    <location>
        <position position="167"/>
    </location>
    <ligand>
        <name>UDP-N-acetyl-alpha-D-glucosamine</name>
        <dbReference type="ChEBI" id="CHEBI:57705"/>
    </ligand>
</feature>
<keyword evidence="1 10" id="KW-1003">Cell membrane</keyword>
<protein>
    <recommendedName>
        <fullName evidence="10">UDP-N-acetylglucosamine--N-acetylmuramyl-(pentapeptide) pyrophosphoryl-undecaprenol N-acetylglucosamine transferase</fullName>
        <ecNumber evidence="10">2.4.1.227</ecNumber>
    </recommendedName>
    <alternativeName>
        <fullName evidence="10">Undecaprenyl-PP-MurNAc-pentapeptide-UDPGlcNAc GlcNAc transferase</fullName>
    </alternativeName>
</protein>
<comment type="pathway">
    <text evidence="10">Cell wall biogenesis; peptidoglycan biosynthesis.</text>
</comment>
<dbReference type="Proteomes" id="UP000017862">
    <property type="component" value="Chromosome"/>
</dbReference>
<keyword evidence="11" id="KW-0812">Transmembrane</keyword>
<dbReference type="PANTHER" id="PTHR21015:SF22">
    <property type="entry name" value="GLYCOSYLTRANSFERASE"/>
    <property type="match status" value="1"/>
</dbReference>
<keyword evidence="9 10" id="KW-0961">Cell wall biogenesis/degradation</keyword>
<feature type="binding site" evidence="10">
    <location>
        <begin position="270"/>
        <end position="275"/>
    </location>
    <ligand>
        <name>UDP-N-acetyl-alpha-D-glucosamine</name>
        <dbReference type="ChEBI" id="CHEBI:57705"/>
    </ligand>
</feature>
<feature type="binding site" evidence="10">
    <location>
        <begin position="15"/>
        <end position="17"/>
    </location>
    <ligand>
        <name>UDP-N-acetyl-alpha-D-glucosamine</name>
        <dbReference type="ChEBI" id="CHEBI:57705"/>
    </ligand>
</feature>
<dbReference type="NCBIfam" id="TIGR01133">
    <property type="entry name" value="murG"/>
    <property type="match status" value="1"/>
</dbReference>
<dbReference type="Gene3D" id="3.40.50.2000">
    <property type="entry name" value="Glycogen Phosphorylase B"/>
    <property type="match status" value="2"/>
</dbReference>
<feature type="domain" description="Glycosyl transferase family 28 C-terminal" evidence="13">
    <location>
        <begin position="189"/>
        <end position="351"/>
    </location>
</feature>
<name>U6B7J6_9HYPH</name>
<comment type="subcellular location">
    <subcellularLocation>
        <location evidence="10">Cell membrane</location>
        <topology evidence="10">Peripheral membrane protein</topology>
        <orientation evidence="10">Cytoplasmic side</orientation>
    </subcellularLocation>
</comment>
<feature type="binding site" evidence="10">
    <location>
        <position position="126"/>
    </location>
    <ligand>
        <name>UDP-N-acetyl-alpha-D-glucosamine</name>
        <dbReference type="ChEBI" id="CHEBI:57705"/>
    </ligand>
</feature>
<dbReference type="GO" id="GO:0051301">
    <property type="term" value="P:cell division"/>
    <property type="evidence" value="ECO:0007669"/>
    <property type="project" value="UniProtKB-KW"/>
</dbReference>
<evidence type="ECO:0000259" key="13">
    <source>
        <dbReference type="Pfam" id="PF04101"/>
    </source>
</evidence>
<evidence type="ECO:0000259" key="12">
    <source>
        <dbReference type="Pfam" id="PF03033"/>
    </source>
</evidence>
<dbReference type="InterPro" id="IPR007235">
    <property type="entry name" value="Glyco_trans_28_C"/>
</dbReference>
<dbReference type="GO" id="GO:0071555">
    <property type="term" value="P:cell wall organization"/>
    <property type="evidence" value="ECO:0007669"/>
    <property type="project" value="UniProtKB-KW"/>
</dbReference>
<dbReference type="STRING" id="1261131.lam_476"/>
<keyword evidence="3 10" id="KW-0328">Glycosyltransferase</keyword>
<dbReference type="EC" id="2.4.1.227" evidence="10"/>
<dbReference type="EMBL" id="CP006604">
    <property type="protein sequence ID" value="AHA27836.1"/>
    <property type="molecule type" value="Genomic_DNA"/>
</dbReference>
<keyword evidence="7 10" id="KW-0472">Membrane</keyword>
<dbReference type="UniPathway" id="UPA00219"/>
<dbReference type="CDD" id="cd03785">
    <property type="entry name" value="GT28_MurG"/>
    <property type="match status" value="1"/>
</dbReference>
<keyword evidence="11" id="KW-1133">Transmembrane helix</keyword>
<dbReference type="HOGENOM" id="CLU_037404_2_1_5"/>
<keyword evidence="8 10" id="KW-0131">Cell cycle</keyword>